<dbReference type="SMART" id="SM00829">
    <property type="entry name" value="PKS_ER"/>
    <property type="match status" value="1"/>
</dbReference>
<comment type="caution">
    <text evidence="2">The sequence shown here is derived from an EMBL/GenBank/DDBJ whole genome shotgun (WGS) entry which is preliminary data.</text>
</comment>
<keyword evidence="3" id="KW-1185">Reference proteome</keyword>
<dbReference type="Gene3D" id="3.40.50.720">
    <property type="entry name" value="NAD(P)-binding Rossmann-like Domain"/>
    <property type="match status" value="2"/>
</dbReference>
<dbReference type="AlphaFoldDB" id="A0AAV0NFT8"/>
<evidence type="ECO:0000313" key="3">
    <source>
        <dbReference type="Proteomes" id="UP001154282"/>
    </source>
</evidence>
<dbReference type="Pfam" id="PF13602">
    <property type="entry name" value="ADH_zinc_N_2"/>
    <property type="match status" value="1"/>
</dbReference>
<evidence type="ECO:0000259" key="1">
    <source>
        <dbReference type="SMART" id="SM00829"/>
    </source>
</evidence>
<dbReference type="InterPro" id="IPR051397">
    <property type="entry name" value="Zn-ADH-like_protein"/>
</dbReference>
<name>A0AAV0NFT8_9ROSI</name>
<dbReference type="InterPro" id="IPR036291">
    <property type="entry name" value="NAD(P)-bd_dom_sf"/>
</dbReference>
<proteinExistence type="predicted"/>
<dbReference type="PANTHER" id="PTHR43677:SF4">
    <property type="entry name" value="QUINONE OXIDOREDUCTASE-LIKE PROTEIN 2"/>
    <property type="match status" value="1"/>
</dbReference>
<evidence type="ECO:0000313" key="2">
    <source>
        <dbReference type="EMBL" id="CAI0457340.1"/>
    </source>
</evidence>
<gene>
    <name evidence="2" type="ORF">LITE_LOCUS33103</name>
</gene>
<dbReference type="SUPFAM" id="SSF51735">
    <property type="entry name" value="NAD(P)-binding Rossmann-fold domains"/>
    <property type="match status" value="1"/>
</dbReference>
<dbReference type="Pfam" id="PF08240">
    <property type="entry name" value="ADH_N"/>
    <property type="match status" value="1"/>
</dbReference>
<sequence length="407" mass="44164">MRYVFRRRENDKKPFLLAGAPPTTCLHHYIKSSSTVREKTERISLATAKITDGQGTMEALVCEKLGDPATAIGEGSPIVLRKNHPVPPLDSPTAVRVRVKATSLNFANYLQVLGKYQEKPPLPFIPGSDYAGVVDAVGSGVSLFKVRDHVCSFAALGSFAQFIVADQSELYLVPKECDLVAAAALPVAFGTSHIALVHRAQLGPGQLEVLAFLLSKLAKFVELLLLLLLGGNLPSGVANCHRGEEKIQLLRSMGVDHVVDSTKEGVTVSVKNFLKSRKLKGVDVLYDPVGGKLTKESLKLLNWGAQILVIGFASGEIPLIPANIALVKNWTVHGLYWGSYKIHRPPVLEDSLKELLSWMARGLITIHISHTYSLSEAGLAFAAIKERKAIGKVMITIDDASHSRSKL</sequence>
<organism evidence="2 3">
    <name type="scientific">Linum tenue</name>
    <dbReference type="NCBI Taxonomy" id="586396"/>
    <lineage>
        <taxon>Eukaryota</taxon>
        <taxon>Viridiplantae</taxon>
        <taxon>Streptophyta</taxon>
        <taxon>Embryophyta</taxon>
        <taxon>Tracheophyta</taxon>
        <taxon>Spermatophyta</taxon>
        <taxon>Magnoliopsida</taxon>
        <taxon>eudicotyledons</taxon>
        <taxon>Gunneridae</taxon>
        <taxon>Pentapetalae</taxon>
        <taxon>rosids</taxon>
        <taxon>fabids</taxon>
        <taxon>Malpighiales</taxon>
        <taxon>Linaceae</taxon>
        <taxon>Linum</taxon>
    </lineage>
</organism>
<dbReference type="InterPro" id="IPR013154">
    <property type="entry name" value="ADH-like_N"/>
</dbReference>
<feature type="domain" description="Enoyl reductase (ER)" evidence="1">
    <location>
        <begin position="75"/>
        <end position="395"/>
    </location>
</feature>
<dbReference type="InterPro" id="IPR020843">
    <property type="entry name" value="ER"/>
</dbReference>
<dbReference type="EMBL" id="CAMGYJ010000008">
    <property type="protein sequence ID" value="CAI0457340.1"/>
    <property type="molecule type" value="Genomic_DNA"/>
</dbReference>
<dbReference type="Proteomes" id="UP001154282">
    <property type="component" value="Unassembled WGS sequence"/>
</dbReference>
<dbReference type="InterPro" id="IPR011032">
    <property type="entry name" value="GroES-like_sf"/>
</dbReference>
<dbReference type="CDD" id="cd08241">
    <property type="entry name" value="QOR1"/>
    <property type="match status" value="1"/>
</dbReference>
<dbReference type="PANTHER" id="PTHR43677">
    <property type="entry name" value="SHORT-CHAIN DEHYDROGENASE/REDUCTASE"/>
    <property type="match status" value="1"/>
</dbReference>
<protein>
    <recommendedName>
        <fullName evidence="1">Enoyl reductase (ER) domain-containing protein</fullName>
    </recommendedName>
</protein>
<dbReference type="SUPFAM" id="SSF50129">
    <property type="entry name" value="GroES-like"/>
    <property type="match status" value="1"/>
</dbReference>
<reference evidence="2" key="1">
    <citation type="submission" date="2022-08" db="EMBL/GenBank/DDBJ databases">
        <authorList>
            <person name="Gutierrez-Valencia J."/>
        </authorList>
    </citation>
    <scope>NUCLEOTIDE SEQUENCE</scope>
</reference>
<dbReference type="GO" id="GO:0016491">
    <property type="term" value="F:oxidoreductase activity"/>
    <property type="evidence" value="ECO:0007669"/>
    <property type="project" value="InterPro"/>
</dbReference>
<accession>A0AAV0NFT8</accession>
<dbReference type="Gene3D" id="3.90.180.10">
    <property type="entry name" value="Medium-chain alcohol dehydrogenases, catalytic domain"/>
    <property type="match status" value="2"/>
</dbReference>